<dbReference type="InterPro" id="IPR052236">
    <property type="entry name" value="Small_GTPase_RasD"/>
</dbReference>
<evidence type="ECO:0000256" key="3">
    <source>
        <dbReference type="ARBA" id="ARBA00022481"/>
    </source>
</evidence>
<dbReference type="InterPro" id="IPR001806">
    <property type="entry name" value="Small_GTPase"/>
</dbReference>
<dbReference type="InterPro" id="IPR005225">
    <property type="entry name" value="Small_GTP-bd"/>
</dbReference>
<dbReference type="GO" id="GO:0005525">
    <property type="term" value="F:GTP binding"/>
    <property type="evidence" value="ECO:0007669"/>
    <property type="project" value="UniProtKB-KW"/>
</dbReference>
<dbReference type="EMBL" id="CABPRJ010000476">
    <property type="protein sequence ID" value="VVC27824.1"/>
    <property type="molecule type" value="Genomic_DNA"/>
</dbReference>
<evidence type="ECO:0000256" key="6">
    <source>
        <dbReference type="ARBA" id="ARBA00023136"/>
    </source>
</evidence>
<comment type="similarity">
    <text evidence="9">Belongs to the small GTPase superfamily. RasD family.</text>
</comment>
<dbReference type="FunFam" id="3.40.50.300:FF:000475">
    <property type="entry name" value="GTP-binding protein Rhes"/>
    <property type="match status" value="1"/>
</dbReference>
<feature type="compositionally biased region" description="Low complexity" evidence="10">
    <location>
        <begin position="210"/>
        <end position="227"/>
    </location>
</feature>
<keyword evidence="5" id="KW-0342">GTP-binding</keyword>
<dbReference type="InterPro" id="IPR027417">
    <property type="entry name" value="P-loop_NTPase"/>
</dbReference>
<dbReference type="PROSITE" id="PS51421">
    <property type="entry name" value="RAS"/>
    <property type="match status" value="1"/>
</dbReference>
<keyword evidence="6" id="KW-0472">Membrane</keyword>
<evidence type="ECO:0000313" key="11">
    <source>
        <dbReference type="EMBL" id="VVC27824.1"/>
    </source>
</evidence>
<sequence>MADPERTRLVVLGDAGVGKSAICKRFLYNSFCSKYKTTVEDLYSKEFNVGTSQQLKVDILDTCGNPQFPAMRRLSIANANAFLFVYSIDCERSFEMVKRNFEEVREQREDYQALPIVVAGNKLDLPADHRRIAVEDASEWLYCELPKMRVKLIECSAKENVNVRELFKNLLILSRKLNGQEDQSACPLKRRSSAYVSHTKSSRRADNAVPAGGAATTSGSPATSASGHGREEHQLQQHKEPERAKPRSRSLIRRCSRKTKQQIRDTTANGGGSGVDDCNVS</sequence>
<feature type="region of interest" description="Disordered" evidence="10">
    <location>
        <begin position="183"/>
        <end position="281"/>
    </location>
</feature>
<gene>
    <name evidence="11" type="ORF">CINCED_3A012007</name>
</gene>
<keyword evidence="2" id="KW-1003">Cell membrane</keyword>
<dbReference type="OrthoDB" id="265044at2759"/>
<dbReference type="SMART" id="SM00175">
    <property type="entry name" value="RAB"/>
    <property type="match status" value="1"/>
</dbReference>
<name>A0A5E4M6P4_9HEMI</name>
<evidence type="ECO:0000256" key="8">
    <source>
        <dbReference type="ARBA" id="ARBA00023289"/>
    </source>
</evidence>
<dbReference type="SMART" id="SM00174">
    <property type="entry name" value="RHO"/>
    <property type="match status" value="1"/>
</dbReference>
<accession>A0A5E4M6P4</accession>
<dbReference type="NCBIfam" id="TIGR00231">
    <property type="entry name" value="small_GTP"/>
    <property type="match status" value="1"/>
</dbReference>
<dbReference type="GO" id="GO:0003924">
    <property type="term" value="F:GTPase activity"/>
    <property type="evidence" value="ECO:0007669"/>
    <property type="project" value="InterPro"/>
</dbReference>
<evidence type="ECO:0000256" key="5">
    <source>
        <dbReference type="ARBA" id="ARBA00023134"/>
    </source>
</evidence>
<keyword evidence="11" id="KW-0378">Hydrolase</keyword>
<dbReference type="GO" id="GO:0005886">
    <property type="term" value="C:plasma membrane"/>
    <property type="evidence" value="ECO:0007669"/>
    <property type="project" value="UniProtKB-SubCell"/>
</dbReference>
<evidence type="ECO:0000313" key="12">
    <source>
        <dbReference type="Proteomes" id="UP000325440"/>
    </source>
</evidence>
<dbReference type="PROSITE" id="PS51420">
    <property type="entry name" value="RHO"/>
    <property type="match status" value="1"/>
</dbReference>
<evidence type="ECO:0000256" key="1">
    <source>
        <dbReference type="ARBA" id="ARBA00004193"/>
    </source>
</evidence>
<evidence type="ECO:0000256" key="10">
    <source>
        <dbReference type="SAM" id="MobiDB-lite"/>
    </source>
</evidence>
<keyword evidence="12" id="KW-1185">Reference proteome</keyword>
<organism evidence="11 12">
    <name type="scientific">Cinara cedri</name>
    <dbReference type="NCBI Taxonomy" id="506608"/>
    <lineage>
        <taxon>Eukaryota</taxon>
        <taxon>Metazoa</taxon>
        <taxon>Ecdysozoa</taxon>
        <taxon>Arthropoda</taxon>
        <taxon>Hexapoda</taxon>
        <taxon>Insecta</taxon>
        <taxon>Pterygota</taxon>
        <taxon>Neoptera</taxon>
        <taxon>Paraneoptera</taxon>
        <taxon>Hemiptera</taxon>
        <taxon>Sternorrhyncha</taxon>
        <taxon>Aphidomorpha</taxon>
        <taxon>Aphidoidea</taxon>
        <taxon>Aphididae</taxon>
        <taxon>Lachninae</taxon>
        <taxon>Cinara</taxon>
    </lineage>
</organism>
<feature type="compositionally biased region" description="Basic residues" evidence="10">
    <location>
        <begin position="246"/>
        <end position="261"/>
    </location>
</feature>
<dbReference type="PANTHER" id="PTHR46149">
    <property type="entry name" value="MIP08469P"/>
    <property type="match status" value="1"/>
</dbReference>
<dbReference type="Gene3D" id="3.40.50.300">
    <property type="entry name" value="P-loop containing nucleotide triphosphate hydrolases"/>
    <property type="match status" value="1"/>
</dbReference>
<evidence type="ECO:0000256" key="9">
    <source>
        <dbReference type="ARBA" id="ARBA00038061"/>
    </source>
</evidence>
<feature type="compositionally biased region" description="Basic and acidic residues" evidence="10">
    <location>
        <begin position="228"/>
        <end position="245"/>
    </location>
</feature>
<dbReference type="Proteomes" id="UP000325440">
    <property type="component" value="Unassembled WGS sequence"/>
</dbReference>
<protein>
    <submittedName>
        <fullName evidence="11">Small GTP-binding protein domain,P-loop containing nucleoside triphosphate hydrolase,Small GTPase</fullName>
    </submittedName>
</protein>
<keyword evidence="7" id="KW-0449">Lipoprotein</keyword>
<proteinExistence type="inferred from homology"/>
<dbReference type="PRINTS" id="PR00449">
    <property type="entry name" value="RASTRNSFRMNG"/>
</dbReference>
<keyword evidence="8" id="KW-0636">Prenylation</keyword>
<evidence type="ECO:0000256" key="4">
    <source>
        <dbReference type="ARBA" id="ARBA00022741"/>
    </source>
</evidence>
<dbReference type="PANTHER" id="PTHR46149:SF7">
    <property type="entry name" value="GTP-BINDING PROTEIN DI-RAS2"/>
    <property type="match status" value="1"/>
</dbReference>
<dbReference type="SUPFAM" id="SSF52540">
    <property type="entry name" value="P-loop containing nucleoside triphosphate hydrolases"/>
    <property type="match status" value="1"/>
</dbReference>
<comment type="subcellular location">
    <subcellularLocation>
        <location evidence="1">Cell membrane</location>
        <topology evidence="1">Lipid-anchor</topology>
    </subcellularLocation>
</comment>
<dbReference type="Pfam" id="PF00071">
    <property type="entry name" value="Ras"/>
    <property type="match status" value="1"/>
</dbReference>
<evidence type="ECO:0000256" key="7">
    <source>
        <dbReference type="ARBA" id="ARBA00023288"/>
    </source>
</evidence>
<keyword evidence="3" id="KW-0488">Methylation</keyword>
<dbReference type="SMART" id="SM00173">
    <property type="entry name" value="RAS"/>
    <property type="match status" value="1"/>
</dbReference>
<keyword evidence="4" id="KW-0547">Nucleotide-binding</keyword>
<dbReference type="AlphaFoldDB" id="A0A5E4M6P4"/>
<dbReference type="PROSITE" id="PS51419">
    <property type="entry name" value="RAB"/>
    <property type="match status" value="1"/>
</dbReference>
<evidence type="ECO:0000256" key="2">
    <source>
        <dbReference type="ARBA" id="ARBA00022475"/>
    </source>
</evidence>
<reference evidence="11 12" key="1">
    <citation type="submission" date="2019-08" db="EMBL/GenBank/DDBJ databases">
        <authorList>
            <person name="Alioto T."/>
            <person name="Alioto T."/>
            <person name="Gomez Garrido J."/>
        </authorList>
    </citation>
    <scope>NUCLEOTIDE SEQUENCE [LARGE SCALE GENOMIC DNA]</scope>
</reference>